<proteinExistence type="predicted"/>
<keyword evidence="3" id="KW-1185">Reference proteome</keyword>
<dbReference type="Gene3D" id="3.80.10.10">
    <property type="entry name" value="Ribonuclease Inhibitor"/>
    <property type="match status" value="1"/>
</dbReference>
<reference evidence="2" key="1">
    <citation type="submission" date="2023-03" db="EMBL/GenBank/DDBJ databases">
        <title>Massive genome expansion in bonnet fungi (Mycena s.s.) driven by repeated elements and novel gene families across ecological guilds.</title>
        <authorList>
            <consortium name="Lawrence Berkeley National Laboratory"/>
            <person name="Harder C.B."/>
            <person name="Miyauchi S."/>
            <person name="Viragh M."/>
            <person name="Kuo A."/>
            <person name="Thoen E."/>
            <person name="Andreopoulos B."/>
            <person name="Lu D."/>
            <person name="Skrede I."/>
            <person name="Drula E."/>
            <person name="Henrissat B."/>
            <person name="Morin E."/>
            <person name="Kohler A."/>
            <person name="Barry K."/>
            <person name="LaButti K."/>
            <person name="Morin E."/>
            <person name="Salamov A."/>
            <person name="Lipzen A."/>
            <person name="Mereny Z."/>
            <person name="Hegedus B."/>
            <person name="Baldrian P."/>
            <person name="Stursova M."/>
            <person name="Weitz H."/>
            <person name="Taylor A."/>
            <person name="Grigoriev I.V."/>
            <person name="Nagy L.G."/>
            <person name="Martin F."/>
            <person name="Kauserud H."/>
        </authorList>
    </citation>
    <scope>NUCLEOTIDE SEQUENCE</scope>
    <source>
        <strain evidence="2">CBHHK188m</strain>
    </source>
</reference>
<dbReference type="InterPro" id="IPR032675">
    <property type="entry name" value="LRR_dom_sf"/>
</dbReference>
<dbReference type="AlphaFoldDB" id="A0AAD7INE7"/>
<organism evidence="2 3">
    <name type="scientific">Mycena maculata</name>
    <dbReference type="NCBI Taxonomy" id="230809"/>
    <lineage>
        <taxon>Eukaryota</taxon>
        <taxon>Fungi</taxon>
        <taxon>Dikarya</taxon>
        <taxon>Basidiomycota</taxon>
        <taxon>Agaricomycotina</taxon>
        <taxon>Agaricomycetes</taxon>
        <taxon>Agaricomycetidae</taxon>
        <taxon>Agaricales</taxon>
        <taxon>Marasmiineae</taxon>
        <taxon>Mycenaceae</taxon>
        <taxon>Mycena</taxon>
    </lineage>
</organism>
<dbReference type="InterPro" id="IPR001810">
    <property type="entry name" value="F-box_dom"/>
</dbReference>
<comment type="caution">
    <text evidence="2">The sequence shown here is derived from an EMBL/GenBank/DDBJ whole genome shotgun (WGS) entry which is preliminary data.</text>
</comment>
<dbReference type="Pfam" id="PF13013">
    <property type="entry name" value="F-box-like_2"/>
    <property type="match status" value="1"/>
</dbReference>
<name>A0AAD7INE7_9AGAR</name>
<protein>
    <recommendedName>
        <fullName evidence="1">F-box domain-containing protein</fullName>
    </recommendedName>
</protein>
<gene>
    <name evidence="2" type="ORF">DFH07DRAFT_578404</name>
</gene>
<dbReference type="EMBL" id="JARJLG010000095">
    <property type="protein sequence ID" value="KAJ7747129.1"/>
    <property type="molecule type" value="Genomic_DNA"/>
</dbReference>
<evidence type="ECO:0000313" key="3">
    <source>
        <dbReference type="Proteomes" id="UP001215280"/>
    </source>
</evidence>
<feature type="domain" description="F-box" evidence="1">
    <location>
        <begin position="5"/>
        <end position="86"/>
    </location>
</feature>
<sequence length="333" mass="37711">MLMSKPRLCSLLDLPTELLVEIISYHPYPFTFLSPLLRQEHGAQERHDRRQVLRSLSQTCVVLRTIFLPLLWERFEASQASLQEIHTNEAVASLLFPYIKSVHISMKTWGLEDMEAVFLFVQFIRALPNLVGLQIYQASYECVPVLSYAFADIMLPNITALCVPDWLDGIFPAFPNLTTLACPCIYTHSTALAPAKQFFPRLEAITGLRLSRNLIEAVLQDFPNLRAITVTSTIPLQPKKAQSHSDPMHERCTADPDDLALLSSFKNLSELSLIHDETVMAEAVVLPLDVLLQRGADVLRASKNPGRKVLRVWSFDMYRGYEVEPRVIPVRAL</sequence>
<dbReference type="Proteomes" id="UP001215280">
    <property type="component" value="Unassembled WGS sequence"/>
</dbReference>
<evidence type="ECO:0000313" key="2">
    <source>
        <dbReference type="EMBL" id="KAJ7747129.1"/>
    </source>
</evidence>
<accession>A0AAD7INE7</accession>
<evidence type="ECO:0000259" key="1">
    <source>
        <dbReference type="Pfam" id="PF13013"/>
    </source>
</evidence>